<comment type="caution">
    <text evidence="8">The sequence shown here is derived from an EMBL/GenBank/DDBJ whole genome shotgun (WGS) entry which is preliminary data.</text>
</comment>
<evidence type="ECO:0000256" key="4">
    <source>
        <dbReference type="PIRSR" id="PIRSR000097-1"/>
    </source>
</evidence>
<dbReference type="CDD" id="cd19071">
    <property type="entry name" value="AKR_AKR1-5-like"/>
    <property type="match status" value="1"/>
</dbReference>
<dbReference type="Gene3D" id="3.20.20.100">
    <property type="entry name" value="NADP-dependent oxidoreductase domain"/>
    <property type="match status" value="1"/>
</dbReference>
<dbReference type="Pfam" id="PF00248">
    <property type="entry name" value="Aldo_ket_red"/>
    <property type="match status" value="1"/>
</dbReference>
<feature type="domain" description="NADP-dependent oxidoreductase" evidence="7">
    <location>
        <begin position="25"/>
        <end position="276"/>
    </location>
</feature>
<dbReference type="InterPro" id="IPR018170">
    <property type="entry name" value="Aldo/ket_reductase_CS"/>
</dbReference>
<dbReference type="PROSITE" id="PS00062">
    <property type="entry name" value="ALDOKETO_REDUCTASE_2"/>
    <property type="match status" value="1"/>
</dbReference>
<dbReference type="PANTHER" id="PTHR43827:SF3">
    <property type="entry name" value="NADP-DEPENDENT OXIDOREDUCTASE DOMAIN-CONTAINING PROTEIN"/>
    <property type="match status" value="1"/>
</dbReference>
<comment type="similarity">
    <text evidence="1">Belongs to the aldo/keto reductase family.</text>
</comment>
<evidence type="ECO:0000256" key="3">
    <source>
        <dbReference type="ARBA" id="ARBA00023002"/>
    </source>
</evidence>
<dbReference type="PIRSF" id="PIRSF000097">
    <property type="entry name" value="AKR"/>
    <property type="match status" value="1"/>
</dbReference>
<keyword evidence="3" id="KW-0560">Oxidoreductase</keyword>
<dbReference type="FunFam" id="3.20.20.100:FF:000002">
    <property type="entry name" value="2,5-diketo-D-gluconic acid reductase A"/>
    <property type="match status" value="1"/>
</dbReference>
<dbReference type="PRINTS" id="PR00069">
    <property type="entry name" value="ALDKETRDTASE"/>
</dbReference>
<dbReference type="InterPro" id="IPR036812">
    <property type="entry name" value="NAD(P)_OxRdtase_dom_sf"/>
</dbReference>
<reference evidence="8" key="1">
    <citation type="submission" date="2020-10" db="EMBL/GenBank/DDBJ databases">
        <authorList>
            <person name="Kikuchi T."/>
        </authorList>
    </citation>
    <scope>NUCLEOTIDE SEQUENCE</scope>
    <source>
        <strain evidence="8">NKZ352</strain>
    </source>
</reference>
<accession>A0A8S1HEF2</accession>
<evidence type="ECO:0000256" key="2">
    <source>
        <dbReference type="ARBA" id="ARBA00022857"/>
    </source>
</evidence>
<dbReference type="GO" id="GO:0016616">
    <property type="term" value="F:oxidoreductase activity, acting on the CH-OH group of donors, NAD or NADP as acceptor"/>
    <property type="evidence" value="ECO:0007669"/>
    <property type="project" value="UniProtKB-ARBA"/>
</dbReference>
<dbReference type="OrthoDB" id="416253at2759"/>
<dbReference type="AlphaFoldDB" id="A0A8S1HEF2"/>
<evidence type="ECO:0000313" key="8">
    <source>
        <dbReference type="EMBL" id="CAD6194124.1"/>
    </source>
</evidence>
<protein>
    <recommendedName>
        <fullName evidence="7">NADP-dependent oxidoreductase domain-containing protein</fullName>
    </recommendedName>
</protein>
<name>A0A8S1HEF2_9PELO</name>
<keyword evidence="9" id="KW-1185">Reference proteome</keyword>
<feature type="active site" description="Proton donor" evidence="4">
    <location>
        <position position="51"/>
    </location>
</feature>
<dbReference type="SUPFAM" id="SSF51430">
    <property type="entry name" value="NAD(P)-linked oxidoreductase"/>
    <property type="match status" value="1"/>
</dbReference>
<feature type="binding site" evidence="5">
    <location>
        <position position="114"/>
    </location>
    <ligand>
        <name>substrate</name>
    </ligand>
</feature>
<dbReference type="PANTHER" id="PTHR43827">
    <property type="entry name" value="2,5-DIKETO-D-GLUCONIC ACID REDUCTASE"/>
    <property type="match status" value="1"/>
</dbReference>
<dbReference type="EMBL" id="CAJGYM010000041">
    <property type="protein sequence ID" value="CAD6194124.1"/>
    <property type="molecule type" value="Genomic_DNA"/>
</dbReference>
<gene>
    <name evidence="8" type="ORF">CAUJ_LOCUS10043</name>
</gene>
<evidence type="ECO:0000256" key="6">
    <source>
        <dbReference type="PIRSR" id="PIRSR000097-3"/>
    </source>
</evidence>
<proteinExistence type="inferred from homology"/>
<sequence>MFTGTHTLNDGYHIPMVGLGISRIVGKESVDESVGAALDAGYRLFDTAHIYENEAELGAALKKHLERLSLKREDVFITTKVKTVNEKTREHLEKHLKESLEKLQLEYIDLVLVHYPRDRDTGKDEDYEANKKGRKIAYQFLEEQKENGIIKSIGVSNYEVYHLVELFDYAKYKPAVNQCEFTPRFTRPGLLNFHRVHNIFFQAFSSLCWGDKEILNTPAVEELAKKYDVSPQTILYAFAFNSGVGIIPKSANPTRIPDNLHKVVACKLSSEELKPLFELDRNLSFCPGCFPWRCL</sequence>
<evidence type="ECO:0000256" key="5">
    <source>
        <dbReference type="PIRSR" id="PIRSR000097-2"/>
    </source>
</evidence>
<evidence type="ECO:0000256" key="1">
    <source>
        <dbReference type="ARBA" id="ARBA00007905"/>
    </source>
</evidence>
<dbReference type="InterPro" id="IPR020471">
    <property type="entry name" value="AKR"/>
</dbReference>
<dbReference type="Proteomes" id="UP000835052">
    <property type="component" value="Unassembled WGS sequence"/>
</dbReference>
<dbReference type="PROSITE" id="PS00798">
    <property type="entry name" value="ALDOKETO_REDUCTASE_1"/>
    <property type="match status" value="1"/>
</dbReference>
<organism evidence="8 9">
    <name type="scientific">Caenorhabditis auriculariae</name>
    <dbReference type="NCBI Taxonomy" id="2777116"/>
    <lineage>
        <taxon>Eukaryota</taxon>
        <taxon>Metazoa</taxon>
        <taxon>Ecdysozoa</taxon>
        <taxon>Nematoda</taxon>
        <taxon>Chromadorea</taxon>
        <taxon>Rhabditida</taxon>
        <taxon>Rhabditina</taxon>
        <taxon>Rhabditomorpha</taxon>
        <taxon>Rhabditoidea</taxon>
        <taxon>Rhabditidae</taxon>
        <taxon>Peloderinae</taxon>
        <taxon>Caenorhabditis</taxon>
    </lineage>
</organism>
<evidence type="ECO:0000313" key="9">
    <source>
        <dbReference type="Proteomes" id="UP000835052"/>
    </source>
</evidence>
<dbReference type="InterPro" id="IPR023210">
    <property type="entry name" value="NADP_OxRdtase_dom"/>
</dbReference>
<keyword evidence="2" id="KW-0521">NADP</keyword>
<feature type="site" description="Lowers pKa of active site Tyr" evidence="6">
    <location>
        <position position="80"/>
    </location>
</feature>
<evidence type="ECO:0000259" key="7">
    <source>
        <dbReference type="Pfam" id="PF00248"/>
    </source>
</evidence>